<feature type="chain" id="PRO_5009447190" description="Cell wall protein PhiA" evidence="1">
    <location>
        <begin position="18"/>
        <end position="196"/>
    </location>
</feature>
<keyword evidence="3" id="KW-1185">Reference proteome</keyword>
<sequence length="196" mass="20686">MFTKTAIIAALVGLSSATPAKRFTNYFQADILAGGTHIQHGSIGASGERLFINKEAAAYCESEIIDCSTVSNATTFFYNPATTGINLNVLSPGGQEVYVTNTGELGYTRPHTLAIPELAKIQGFQYTPQLADGTVGSLTFENQGFDACPTGEKSNLGQDVYQLFARSVAGHTGCIAVTVATGGYTGLPAWAFKEKN</sequence>
<name>A0A1E1LHT0_9HELO</name>
<dbReference type="InterPro" id="IPR052820">
    <property type="entry name" value="PhiA_domain"/>
</dbReference>
<protein>
    <recommendedName>
        <fullName evidence="4">Cell wall protein PhiA</fullName>
    </recommendedName>
</protein>
<evidence type="ECO:0000256" key="1">
    <source>
        <dbReference type="SAM" id="SignalP"/>
    </source>
</evidence>
<dbReference type="OrthoDB" id="5430620at2759"/>
<dbReference type="PANTHER" id="PTHR42047:SF1">
    <property type="entry name" value="PROTEIN, PUTATIVE (AFU_ORTHOLOGUE AFUA_6G03560)-RELATED"/>
    <property type="match status" value="1"/>
</dbReference>
<evidence type="ECO:0000313" key="2">
    <source>
        <dbReference type="EMBL" id="CZT09289.1"/>
    </source>
</evidence>
<accession>A0A1E1LHT0</accession>
<dbReference type="EMBL" id="FJUX01000113">
    <property type="protein sequence ID" value="CZT09289.1"/>
    <property type="molecule type" value="Genomic_DNA"/>
</dbReference>
<dbReference type="AlphaFoldDB" id="A0A1E1LHT0"/>
<feature type="signal peptide" evidence="1">
    <location>
        <begin position="1"/>
        <end position="17"/>
    </location>
</feature>
<reference evidence="3" key="1">
    <citation type="submission" date="2016-03" db="EMBL/GenBank/DDBJ databases">
        <authorList>
            <person name="Guldener U."/>
        </authorList>
    </citation>
    <scope>NUCLEOTIDE SEQUENCE [LARGE SCALE GENOMIC DNA]</scope>
    <source>
        <strain evidence="3">04CH-RAC-A.6.1</strain>
    </source>
</reference>
<keyword evidence="1" id="KW-0732">Signal</keyword>
<evidence type="ECO:0008006" key="4">
    <source>
        <dbReference type="Google" id="ProtNLM"/>
    </source>
</evidence>
<proteinExistence type="predicted"/>
<dbReference type="PANTHER" id="PTHR42047">
    <property type="entry name" value="PROTEIN, PUTATIVE (AFU_ORTHOLOGUE AFUA_6G03560)-RELATED"/>
    <property type="match status" value="1"/>
</dbReference>
<dbReference type="Proteomes" id="UP000178912">
    <property type="component" value="Unassembled WGS sequence"/>
</dbReference>
<organism evidence="2 3">
    <name type="scientific">Rhynchosporium agropyri</name>
    <dbReference type="NCBI Taxonomy" id="914238"/>
    <lineage>
        <taxon>Eukaryota</taxon>
        <taxon>Fungi</taxon>
        <taxon>Dikarya</taxon>
        <taxon>Ascomycota</taxon>
        <taxon>Pezizomycotina</taxon>
        <taxon>Leotiomycetes</taxon>
        <taxon>Helotiales</taxon>
        <taxon>Ploettnerulaceae</taxon>
        <taxon>Rhynchosporium</taxon>
    </lineage>
</organism>
<gene>
    <name evidence="2" type="ORF">RAG0_14089</name>
</gene>
<evidence type="ECO:0000313" key="3">
    <source>
        <dbReference type="Proteomes" id="UP000178912"/>
    </source>
</evidence>